<proteinExistence type="predicted"/>
<name>A0A101E1Y6_ARCFL</name>
<dbReference type="Proteomes" id="UP000054015">
    <property type="component" value="Unassembled WGS sequence"/>
</dbReference>
<gene>
    <name evidence="1" type="ORF">XD48_0449</name>
</gene>
<reference evidence="2" key="1">
    <citation type="journal article" date="2015" name="MBio">
        <title>Genome-Resolved Metagenomic Analysis Reveals Roles for Candidate Phyla and Other Microbial Community Members in Biogeochemical Transformations in Oil Reservoirs.</title>
        <authorList>
            <person name="Hu P."/>
            <person name="Tom L."/>
            <person name="Singh A."/>
            <person name="Thomas B.C."/>
            <person name="Baker B.J."/>
            <person name="Piceno Y.M."/>
            <person name="Andersen G.L."/>
            <person name="Banfield J.F."/>
        </authorList>
    </citation>
    <scope>NUCLEOTIDE SEQUENCE [LARGE SCALE GENOMIC DNA]</scope>
</reference>
<sequence>MKLSRLKRKHKRVISVGKIAEQFWCEMKVELKLL</sequence>
<evidence type="ECO:0000313" key="1">
    <source>
        <dbReference type="EMBL" id="KUK07362.1"/>
    </source>
</evidence>
<comment type="caution">
    <text evidence="1">The sequence shown here is derived from an EMBL/GenBank/DDBJ whole genome shotgun (WGS) entry which is preliminary data.</text>
</comment>
<organism evidence="1 2">
    <name type="scientific">Archaeoglobus fulgidus</name>
    <dbReference type="NCBI Taxonomy" id="2234"/>
    <lineage>
        <taxon>Archaea</taxon>
        <taxon>Methanobacteriati</taxon>
        <taxon>Methanobacteriota</taxon>
        <taxon>Archaeoglobi</taxon>
        <taxon>Archaeoglobales</taxon>
        <taxon>Archaeoglobaceae</taxon>
        <taxon>Archaeoglobus</taxon>
    </lineage>
</organism>
<dbReference type="AlphaFoldDB" id="A0A101E1Y6"/>
<feature type="non-terminal residue" evidence="1">
    <location>
        <position position="34"/>
    </location>
</feature>
<protein>
    <submittedName>
        <fullName evidence="1">Uncharacterized protein</fullName>
    </submittedName>
</protein>
<dbReference type="EMBL" id="LGEX01000007">
    <property type="protein sequence ID" value="KUK07362.1"/>
    <property type="molecule type" value="Genomic_DNA"/>
</dbReference>
<evidence type="ECO:0000313" key="2">
    <source>
        <dbReference type="Proteomes" id="UP000054015"/>
    </source>
</evidence>
<accession>A0A101E1Y6</accession>